<evidence type="ECO:0000256" key="7">
    <source>
        <dbReference type="ARBA" id="ARBA00022989"/>
    </source>
</evidence>
<evidence type="ECO:0000313" key="13">
    <source>
        <dbReference type="EMBL" id="KAF6069321.1"/>
    </source>
</evidence>
<dbReference type="GO" id="GO:0034626">
    <property type="term" value="P:fatty acid elongation, polyunsaturated fatty acid"/>
    <property type="evidence" value="ECO:0007669"/>
    <property type="project" value="TreeGrafter"/>
</dbReference>
<dbReference type="GO" id="GO:0030148">
    <property type="term" value="P:sphingolipid biosynthetic process"/>
    <property type="evidence" value="ECO:0007669"/>
    <property type="project" value="TreeGrafter"/>
</dbReference>
<reference evidence="13 14" key="1">
    <citation type="submission" date="2020-03" db="EMBL/GenBank/DDBJ databases">
        <title>FDA dAtabase for Regulatory Grade micrObial Sequences (FDA-ARGOS): Supporting development and validation of Infectious Disease Dx tests.</title>
        <authorList>
            <person name="Campos J."/>
            <person name="Goldberg B."/>
            <person name="Tallon L."/>
            <person name="Sadzewicz L."/>
            <person name="Vavikolanu K."/>
            <person name="Mehta A."/>
            <person name="Aluvathingal J."/>
            <person name="Nadendla S."/>
            <person name="Nandy P."/>
            <person name="Geyer C."/>
            <person name="Yan Y."/>
            <person name="Sichtig H."/>
        </authorList>
    </citation>
    <scope>NUCLEOTIDE SEQUENCE [LARGE SCALE GENOMIC DNA]</scope>
    <source>
        <strain evidence="13 14">FDAARGOS_656</strain>
    </source>
</reference>
<protein>
    <recommendedName>
        <fullName evidence="12">Elongation of fatty acids protein</fullName>
        <ecNumber evidence="12">2.3.1.-</ecNumber>
    </recommendedName>
</protein>
<evidence type="ECO:0000256" key="1">
    <source>
        <dbReference type="ARBA" id="ARBA00004141"/>
    </source>
</evidence>
<dbReference type="InterPro" id="IPR002076">
    <property type="entry name" value="ELO_fam"/>
</dbReference>
<proteinExistence type="inferred from homology"/>
<evidence type="ECO:0000256" key="4">
    <source>
        <dbReference type="ARBA" id="ARBA00022679"/>
    </source>
</evidence>
<dbReference type="EC" id="2.3.1.-" evidence="12"/>
<keyword evidence="5 12" id="KW-0812">Transmembrane</keyword>
<dbReference type="GO" id="GO:0042761">
    <property type="term" value="P:very long-chain fatty acid biosynthetic process"/>
    <property type="evidence" value="ECO:0007669"/>
    <property type="project" value="TreeGrafter"/>
</dbReference>
<evidence type="ECO:0000256" key="2">
    <source>
        <dbReference type="ARBA" id="ARBA00007263"/>
    </source>
</evidence>
<feature type="transmembrane region" description="Helical" evidence="12">
    <location>
        <begin position="95"/>
        <end position="116"/>
    </location>
</feature>
<dbReference type="Proteomes" id="UP000536275">
    <property type="component" value="Unassembled WGS sequence"/>
</dbReference>
<gene>
    <name evidence="13" type="primary">ELO2</name>
    <name evidence="13" type="ORF">FOB64_003292</name>
</gene>
<keyword evidence="3 12" id="KW-0444">Lipid biosynthesis</keyword>
<comment type="similarity">
    <text evidence="2 12">Belongs to the ELO family.</text>
</comment>
<comment type="catalytic activity">
    <reaction evidence="11">
        <text>a very-long-chain acyl-CoA + malonyl-CoA + H(+) = a very-long-chain 3-oxoacyl-CoA + CO2 + CoA</text>
        <dbReference type="Rhea" id="RHEA:32727"/>
        <dbReference type="ChEBI" id="CHEBI:15378"/>
        <dbReference type="ChEBI" id="CHEBI:16526"/>
        <dbReference type="ChEBI" id="CHEBI:57287"/>
        <dbReference type="ChEBI" id="CHEBI:57384"/>
        <dbReference type="ChEBI" id="CHEBI:90725"/>
        <dbReference type="ChEBI" id="CHEBI:90736"/>
        <dbReference type="EC" id="2.3.1.199"/>
    </reaction>
</comment>
<evidence type="ECO:0000256" key="12">
    <source>
        <dbReference type="RuleBase" id="RU361115"/>
    </source>
</evidence>
<keyword evidence="8 12" id="KW-0443">Lipid metabolism</keyword>
<keyword evidence="4 12" id="KW-0808">Transferase</keyword>
<evidence type="ECO:0000256" key="9">
    <source>
        <dbReference type="ARBA" id="ARBA00023136"/>
    </source>
</evidence>
<organism evidence="13 14">
    <name type="scientific">Candida albicans</name>
    <name type="common">Yeast</name>
    <dbReference type="NCBI Taxonomy" id="5476"/>
    <lineage>
        <taxon>Eukaryota</taxon>
        <taxon>Fungi</taxon>
        <taxon>Dikarya</taxon>
        <taxon>Ascomycota</taxon>
        <taxon>Saccharomycotina</taxon>
        <taxon>Pichiomycetes</taxon>
        <taxon>Debaryomycetaceae</taxon>
        <taxon>Candida/Lodderomyces clade</taxon>
        <taxon>Candida</taxon>
    </lineage>
</organism>
<dbReference type="GO" id="GO:0009922">
    <property type="term" value="F:fatty acid elongase activity"/>
    <property type="evidence" value="ECO:0007669"/>
    <property type="project" value="UniProtKB-EC"/>
</dbReference>
<evidence type="ECO:0000256" key="10">
    <source>
        <dbReference type="ARBA" id="ARBA00023160"/>
    </source>
</evidence>
<comment type="subcellular location">
    <subcellularLocation>
        <location evidence="1">Membrane</location>
        <topology evidence="1">Multi-pass membrane protein</topology>
    </subcellularLocation>
</comment>
<keyword evidence="6 12" id="KW-0276">Fatty acid metabolism</keyword>
<dbReference type="SMR" id="A0A8H6BXR2"/>
<feature type="transmembrane region" description="Helical" evidence="12">
    <location>
        <begin position="187"/>
        <end position="208"/>
    </location>
</feature>
<feature type="transmembrane region" description="Helical" evidence="12">
    <location>
        <begin position="164"/>
        <end position="181"/>
    </location>
</feature>
<evidence type="ECO:0000313" key="14">
    <source>
        <dbReference type="Proteomes" id="UP000536275"/>
    </source>
</evidence>
<comment type="caution">
    <text evidence="13">The sequence shown here is derived from an EMBL/GenBank/DDBJ whole genome shotgun (WGS) entry which is preliminary data.</text>
</comment>
<dbReference type="EMBL" id="JABWAD010000038">
    <property type="protein sequence ID" value="KAF6069321.1"/>
    <property type="molecule type" value="Genomic_DNA"/>
</dbReference>
<dbReference type="Pfam" id="PF01151">
    <property type="entry name" value="ELO"/>
    <property type="match status" value="1"/>
</dbReference>
<keyword evidence="7 12" id="KW-1133">Transmembrane helix</keyword>
<evidence type="ECO:0000256" key="3">
    <source>
        <dbReference type="ARBA" id="ARBA00022516"/>
    </source>
</evidence>
<name>A0A8H6BXR2_CANAX</name>
<evidence type="ECO:0000256" key="11">
    <source>
        <dbReference type="ARBA" id="ARBA00047375"/>
    </source>
</evidence>
<feature type="transmembrane region" description="Helical" evidence="12">
    <location>
        <begin position="220"/>
        <end position="240"/>
    </location>
</feature>
<dbReference type="PANTHER" id="PTHR11157:SF134">
    <property type="entry name" value="ELONGATION OF FATTY ACIDS PROTEIN 1-RELATED"/>
    <property type="match status" value="1"/>
</dbReference>
<keyword evidence="10 12" id="KW-0275">Fatty acid biosynthesis</keyword>
<sequence>MSSLSSSFPIPTWDTPFGIQLWPIFDKVISQATNNKFIPSQFQFISGHLPLSTLPEALMAITIYYIVIFGGDYIFKKFNIKPFVLNGLFQIHNLFLTTLSFTLLILMCEQIIPMIYHHGLFYTICDIKAWTQPLITLYYLNYITKFIEFIDTVFLVVKQKKLTFLHTYHHGATALLCYTQLVGTTSISWVPISLNLAVHVLMYWYYFLAARGIRVWWKEWVTRFQIIQFIIDLVFVYFGTYQKVVITHFSKVLPYCGDCAGTMIAAYSGCAILSSYLVLFIAFYIDVYRRKDSTKSKIVKSVKGGVAAQVNEYVHASGVQIPSNTNSTAKTVRSRKA</sequence>
<evidence type="ECO:0000256" key="5">
    <source>
        <dbReference type="ARBA" id="ARBA00022692"/>
    </source>
</evidence>
<dbReference type="GO" id="GO:0034625">
    <property type="term" value="P:fatty acid elongation, monounsaturated fatty acid"/>
    <property type="evidence" value="ECO:0007669"/>
    <property type="project" value="TreeGrafter"/>
</dbReference>
<dbReference type="OMA" id="PISWVPI"/>
<feature type="transmembrane region" description="Helical" evidence="12">
    <location>
        <begin position="260"/>
        <end position="285"/>
    </location>
</feature>
<feature type="transmembrane region" description="Helical" evidence="12">
    <location>
        <begin position="57"/>
        <end position="75"/>
    </location>
</feature>
<dbReference type="PROSITE" id="PS01188">
    <property type="entry name" value="ELO"/>
    <property type="match status" value="1"/>
</dbReference>
<accession>A0A8H6BXR2</accession>
<dbReference type="GO" id="GO:0019367">
    <property type="term" value="P:fatty acid elongation, saturated fatty acid"/>
    <property type="evidence" value="ECO:0007669"/>
    <property type="project" value="TreeGrafter"/>
</dbReference>
<dbReference type="AlphaFoldDB" id="A0A8H6BXR2"/>
<keyword evidence="9 12" id="KW-0472">Membrane</keyword>
<comment type="catalytic activity">
    <reaction evidence="12">
        <text>an acyl-CoA + malonyl-CoA + H(+) = a 3-oxoacyl-CoA + CO2 + CoA</text>
        <dbReference type="Rhea" id="RHEA:50252"/>
        <dbReference type="ChEBI" id="CHEBI:15378"/>
        <dbReference type="ChEBI" id="CHEBI:16526"/>
        <dbReference type="ChEBI" id="CHEBI:57287"/>
        <dbReference type="ChEBI" id="CHEBI:57384"/>
        <dbReference type="ChEBI" id="CHEBI:58342"/>
        <dbReference type="ChEBI" id="CHEBI:90726"/>
    </reaction>
    <physiologicalReaction direction="left-to-right" evidence="12">
        <dbReference type="Rhea" id="RHEA:50253"/>
    </physiologicalReaction>
</comment>
<evidence type="ECO:0000256" key="6">
    <source>
        <dbReference type="ARBA" id="ARBA00022832"/>
    </source>
</evidence>
<dbReference type="PANTHER" id="PTHR11157">
    <property type="entry name" value="FATTY ACID ACYL TRANSFERASE-RELATED"/>
    <property type="match status" value="1"/>
</dbReference>
<feature type="transmembrane region" description="Helical" evidence="12">
    <location>
        <begin position="136"/>
        <end position="157"/>
    </location>
</feature>
<dbReference type="InterPro" id="IPR030457">
    <property type="entry name" value="ELO_CS"/>
</dbReference>
<dbReference type="GO" id="GO:0005789">
    <property type="term" value="C:endoplasmic reticulum membrane"/>
    <property type="evidence" value="ECO:0007669"/>
    <property type="project" value="TreeGrafter"/>
</dbReference>
<evidence type="ECO:0000256" key="8">
    <source>
        <dbReference type="ARBA" id="ARBA00023098"/>
    </source>
</evidence>